<dbReference type="EMBL" id="JACGWJ010000028">
    <property type="protein sequence ID" value="KAL0305996.1"/>
    <property type="molecule type" value="Genomic_DNA"/>
</dbReference>
<evidence type="ECO:0000256" key="5">
    <source>
        <dbReference type="ARBA" id="ARBA00023180"/>
    </source>
</evidence>
<dbReference type="GO" id="GO:0016757">
    <property type="term" value="F:glycosyltransferase activity"/>
    <property type="evidence" value="ECO:0007669"/>
    <property type="project" value="UniProtKB-KW"/>
</dbReference>
<accession>A0AAW2KJ67</accession>
<proteinExistence type="predicted"/>
<comment type="subcellular location">
    <subcellularLocation>
        <location evidence="1">Membrane</location>
        <topology evidence="1">Single-pass type II membrane protein</topology>
    </subcellularLocation>
</comment>
<dbReference type="PANTHER" id="PTHR31042">
    <property type="entry name" value="CORE-2/I-BRANCHING BETA-1,6-N-ACETYLGLUCOSAMINYLTRANSFERASE FAMILY PROTEIN-RELATED"/>
    <property type="match status" value="1"/>
</dbReference>
<dbReference type="InterPro" id="IPR003406">
    <property type="entry name" value="Glyco_trans_14"/>
</dbReference>
<evidence type="ECO:0000256" key="3">
    <source>
        <dbReference type="ARBA" id="ARBA00022679"/>
    </source>
</evidence>
<protein>
    <submittedName>
        <fullName evidence="6">Glycosyltransferase BC10</fullName>
    </submittedName>
</protein>
<dbReference type="InterPro" id="IPR044174">
    <property type="entry name" value="BC10-like"/>
</dbReference>
<keyword evidence="3" id="KW-0808">Transferase</keyword>
<keyword evidence="5" id="KW-0325">Glycoprotein</keyword>
<dbReference type="GO" id="GO:0016020">
    <property type="term" value="C:membrane"/>
    <property type="evidence" value="ECO:0007669"/>
    <property type="project" value="UniProtKB-SubCell"/>
</dbReference>
<sequence length="101" mass="11945">MAKRITDDEIVFPIFRKFCKRRPPIDASRGKMNLKLQKQHNCIPDEHYVQTLLAMNDLETELERRTVTYTLWNQSMANTENEAWHPYTFGYADAGPQQLKE</sequence>
<comment type="caution">
    <text evidence="6">The sequence shown here is derived from an EMBL/GenBank/DDBJ whole genome shotgun (WGS) entry which is preliminary data.</text>
</comment>
<name>A0AAW2KJ67_SESRA</name>
<gene>
    <name evidence="6" type="ORF">Sradi_6016900</name>
</gene>
<keyword evidence="2" id="KW-0328">Glycosyltransferase</keyword>
<dbReference type="PANTHER" id="PTHR31042:SF70">
    <property type="entry name" value="OS01G0695200 PROTEIN"/>
    <property type="match status" value="1"/>
</dbReference>
<organism evidence="6">
    <name type="scientific">Sesamum radiatum</name>
    <name type="common">Black benniseed</name>
    <dbReference type="NCBI Taxonomy" id="300843"/>
    <lineage>
        <taxon>Eukaryota</taxon>
        <taxon>Viridiplantae</taxon>
        <taxon>Streptophyta</taxon>
        <taxon>Embryophyta</taxon>
        <taxon>Tracheophyta</taxon>
        <taxon>Spermatophyta</taxon>
        <taxon>Magnoliopsida</taxon>
        <taxon>eudicotyledons</taxon>
        <taxon>Gunneridae</taxon>
        <taxon>Pentapetalae</taxon>
        <taxon>asterids</taxon>
        <taxon>lamiids</taxon>
        <taxon>Lamiales</taxon>
        <taxon>Pedaliaceae</taxon>
        <taxon>Sesamum</taxon>
    </lineage>
</organism>
<dbReference type="Pfam" id="PF02485">
    <property type="entry name" value="Branch"/>
    <property type="match status" value="1"/>
</dbReference>
<reference evidence="6" key="2">
    <citation type="journal article" date="2024" name="Plant">
        <title>Genomic evolution and insights into agronomic trait innovations of Sesamum species.</title>
        <authorList>
            <person name="Miao H."/>
            <person name="Wang L."/>
            <person name="Qu L."/>
            <person name="Liu H."/>
            <person name="Sun Y."/>
            <person name="Le M."/>
            <person name="Wang Q."/>
            <person name="Wei S."/>
            <person name="Zheng Y."/>
            <person name="Lin W."/>
            <person name="Duan Y."/>
            <person name="Cao H."/>
            <person name="Xiong S."/>
            <person name="Wang X."/>
            <person name="Wei L."/>
            <person name="Li C."/>
            <person name="Ma Q."/>
            <person name="Ju M."/>
            <person name="Zhao R."/>
            <person name="Li G."/>
            <person name="Mu C."/>
            <person name="Tian Q."/>
            <person name="Mei H."/>
            <person name="Zhang T."/>
            <person name="Gao T."/>
            <person name="Zhang H."/>
        </authorList>
    </citation>
    <scope>NUCLEOTIDE SEQUENCE</scope>
    <source>
        <strain evidence="6">G02</strain>
    </source>
</reference>
<evidence type="ECO:0000256" key="4">
    <source>
        <dbReference type="ARBA" id="ARBA00023136"/>
    </source>
</evidence>
<evidence type="ECO:0000256" key="2">
    <source>
        <dbReference type="ARBA" id="ARBA00022676"/>
    </source>
</evidence>
<reference evidence="6" key="1">
    <citation type="submission" date="2020-06" db="EMBL/GenBank/DDBJ databases">
        <authorList>
            <person name="Li T."/>
            <person name="Hu X."/>
            <person name="Zhang T."/>
            <person name="Song X."/>
            <person name="Zhang H."/>
            <person name="Dai N."/>
            <person name="Sheng W."/>
            <person name="Hou X."/>
            <person name="Wei L."/>
        </authorList>
    </citation>
    <scope>NUCLEOTIDE SEQUENCE</scope>
    <source>
        <strain evidence="6">G02</strain>
        <tissue evidence="6">Leaf</tissue>
    </source>
</reference>
<keyword evidence="4" id="KW-0472">Membrane</keyword>
<evidence type="ECO:0000313" key="6">
    <source>
        <dbReference type="EMBL" id="KAL0305996.1"/>
    </source>
</evidence>
<evidence type="ECO:0000256" key="1">
    <source>
        <dbReference type="ARBA" id="ARBA00004606"/>
    </source>
</evidence>
<dbReference type="AlphaFoldDB" id="A0AAW2KJ67"/>